<dbReference type="SUPFAM" id="SSF46785">
    <property type="entry name" value="Winged helix' DNA-binding domain"/>
    <property type="match status" value="1"/>
</dbReference>
<protein>
    <recommendedName>
        <fullName evidence="4">HTH gntR-type domain-containing protein</fullName>
    </recommendedName>
</protein>
<dbReference type="Proteomes" id="UP001501490">
    <property type="component" value="Unassembled WGS sequence"/>
</dbReference>
<dbReference type="EMBL" id="BAABAB010000051">
    <property type="protein sequence ID" value="GAA3641072.1"/>
    <property type="molecule type" value="Genomic_DNA"/>
</dbReference>
<dbReference type="PANTHER" id="PTHR43537">
    <property type="entry name" value="TRANSCRIPTIONAL REGULATOR, GNTR FAMILY"/>
    <property type="match status" value="1"/>
</dbReference>
<dbReference type="InterPro" id="IPR036390">
    <property type="entry name" value="WH_DNA-bd_sf"/>
</dbReference>
<keyword evidence="6" id="KW-1185">Reference proteome</keyword>
<dbReference type="PROSITE" id="PS50949">
    <property type="entry name" value="HTH_GNTR"/>
    <property type="match status" value="1"/>
</dbReference>
<dbReference type="InterPro" id="IPR036388">
    <property type="entry name" value="WH-like_DNA-bd_sf"/>
</dbReference>
<evidence type="ECO:0000256" key="3">
    <source>
        <dbReference type="ARBA" id="ARBA00023163"/>
    </source>
</evidence>
<dbReference type="PANTHER" id="PTHR43537:SF45">
    <property type="entry name" value="GNTR FAMILY REGULATORY PROTEIN"/>
    <property type="match status" value="1"/>
</dbReference>
<evidence type="ECO:0000256" key="2">
    <source>
        <dbReference type="ARBA" id="ARBA00023125"/>
    </source>
</evidence>
<reference evidence="6" key="1">
    <citation type="journal article" date="2019" name="Int. J. Syst. Evol. Microbiol.">
        <title>The Global Catalogue of Microorganisms (GCM) 10K type strain sequencing project: providing services to taxonomists for standard genome sequencing and annotation.</title>
        <authorList>
            <consortium name="The Broad Institute Genomics Platform"/>
            <consortium name="The Broad Institute Genome Sequencing Center for Infectious Disease"/>
            <person name="Wu L."/>
            <person name="Ma J."/>
        </authorList>
    </citation>
    <scope>NUCLEOTIDE SEQUENCE [LARGE SCALE GENOMIC DNA]</scope>
    <source>
        <strain evidence="6">JCM 16929</strain>
    </source>
</reference>
<sequence length="232" mass="25027">MSMAPPNKSTLRSLGSIELQTRRELILARLRDAISSGELAPGTHLAEVELSESLGVSRGTLREALRHLQQDGLLTADARGRLSVRVVSEQEVDEIFAVRCALESLAFRQICDLPDRSVVIPELQAALGHLKENEGDFVAQLDADLAFHRRLCELSGNGTLAHSWQGVSGLARAAITAAGPQTALHNMAYQRHLPIVSLLAAGDIEGGEAFLAQHMSDAAERIVAQMQRARSA</sequence>
<dbReference type="InterPro" id="IPR011711">
    <property type="entry name" value="GntR_C"/>
</dbReference>
<dbReference type="CDD" id="cd07377">
    <property type="entry name" value="WHTH_GntR"/>
    <property type="match status" value="1"/>
</dbReference>
<dbReference type="Pfam" id="PF07729">
    <property type="entry name" value="FCD"/>
    <property type="match status" value="1"/>
</dbReference>
<name>A0ABP7AVL4_9ACTN</name>
<dbReference type="SMART" id="SM00895">
    <property type="entry name" value="FCD"/>
    <property type="match status" value="1"/>
</dbReference>
<dbReference type="SMART" id="SM00345">
    <property type="entry name" value="HTH_GNTR"/>
    <property type="match status" value="1"/>
</dbReference>
<dbReference type="SUPFAM" id="SSF48008">
    <property type="entry name" value="GntR ligand-binding domain-like"/>
    <property type="match status" value="1"/>
</dbReference>
<accession>A0ABP7AVL4</accession>
<keyword evidence="1" id="KW-0805">Transcription regulation</keyword>
<evidence type="ECO:0000313" key="5">
    <source>
        <dbReference type="EMBL" id="GAA3641072.1"/>
    </source>
</evidence>
<dbReference type="PRINTS" id="PR00035">
    <property type="entry name" value="HTHGNTR"/>
</dbReference>
<dbReference type="Gene3D" id="1.20.120.530">
    <property type="entry name" value="GntR ligand-binding domain-like"/>
    <property type="match status" value="1"/>
</dbReference>
<organism evidence="5 6">
    <name type="scientific">Microlunatus ginsengisoli</name>
    <dbReference type="NCBI Taxonomy" id="363863"/>
    <lineage>
        <taxon>Bacteria</taxon>
        <taxon>Bacillati</taxon>
        <taxon>Actinomycetota</taxon>
        <taxon>Actinomycetes</taxon>
        <taxon>Propionibacteriales</taxon>
        <taxon>Propionibacteriaceae</taxon>
        <taxon>Microlunatus</taxon>
    </lineage>
</organism>
<gene>
    <name evidence="5" type="ORF">GCM10022236_49640</name>
</gene>
<evidence type="ECO:0000256" key="1">
    <source>
        <dbReference type="ARBA" id="ARBA00023015"/>
    </source>
</evidence>
<dbReference type="Pfam" id="PF00392">
    <property type="entry name" value="GntR"/>
    <property type="match status" value="1"/>
</dbReference>
<proteinExistence type="predicted"/>
<evidence type="ECO:0000259" key="4">
    <source>
        <dbReference type="PROSITE" id="PS50949"/>
    </source>
</evidence>
<dbReference type="Gene3D" id="1.10.10.10">
    <property type="entry name" value="Winged helix-like DNA-binding domain superfamily/Winged helix DNA-binding domain"/>
    <property type="match status" value="1"/>
</dbReference>
<dbReference type="InterPro" id="IPR000524">
    <property type="entry name" value="Tscrpt_reg_HTH_GntR"/>
</dbReference>
<evidence type="ECO:0000313" key="6">
    <source>
        <dbReference type="Proteomes" id="UP001501490"/>
    </source>
</evidence>
<feature type="domain" description="HTH gntR-type" evidence="4">
    <location>
        <begin position="20"/>
        <end position="89"/>
    </location>
</feature>
<keyword evidence="2" id="KW-0238">DNA-binding</keyword>
<keyword evidence="3" id="KW-0804">Transcription</keyword>
<dbReference type="InterPro" id="IPR008920">
    <property type="entry name" value="TF_FadR/GntR_C"/>
</dbReference>
<comment type="caution">
    <text evidence="5">The sequence shown here is derived from an EMBL/GenBank/DDBJ whole genome shotgun (WGS) entry which is preliminary data.</text>
</comment>